<evidence type="ECO:0000256" key="14">
    <source>
        <dbReference type="ARBA" id="ARBA00065714"/>
    </source>
</evidence>
<evidence type="ECO:0000256" key="15">
    <source>
        <dbReference type="ARBA" id="ARBA00078363"/>
    </source>
</evidence>
<evidence type="ECO:0000256" key="7">
    <source>
        <dbReference type="ARBA" id="ARBA00022679"/>
    </source>
</evidence>
<dbReference type="Gene3D" id="1.50.10.20">
    <property type="match status" value="1"/>
</dbReference>
<evidence type="ECO:0000256" key="2">
    <source>
        <dbReference type="ARBA" id="ARBA00001947"/>
    </source>
</evidence>
<evidence type="ECO:0000256" key="11">
    <source>
        <dbReference type="ARBA" id="ARBA00022842"/>
    </source>
</evidence>
<reference evidence="17" key="1">
    <citation type="submission" date="2015-01" db="EMBL/GenBank/DDBJ databases">
        <title>Transcriptome Assembly of Fopius arisanus.</title>
        <authorList>
            <person name="Geib S."/>
        </authorList>
    </citation>
    <scope>NUCLEOTIDE SEQUENCE</scope>
</reference>
<sequence>MDLPRRPPAELDTMRHAQYFKRITQIMPWQMASYDSIRMLFGFFAISGLDLLNSLKILKEEDRLGAVEWIYRLQVKEAGGRSGFQASTMLPDEPSEYLCGHLSMTYTALATLLTLGDDLSRVDKKSIIEGIRSCQNPDGCFIAMITGSESDMRFLYSACCICAILDDWSGFNKDRAIDYIIKSISYDGAMGQGPGLESHGGSTFCAVASLYLMNELHNALTLEQLERLRRWCLMRQNDGFQGRPGKPTDTCYSFWVGATLHMLDVQQYSDAEENREYVLSTQDTRIGGFAKSYDMRADPLHAYLGLSALSLLGEPALQPMNAALNISNRAYAHLKDLHKKWNQ</sequence>
<accession>A0A9R1SWM2</accession>
<keyword evidence="7 19" id="KW-0808">Transferase</keyword>
<dbReference type="PANTHER" id="PTHR11774">
    <property type="entry name" value="GERANYLGERANYL TRANSFERASE TYPE BETA SUBUNIT"/>
    <property type="match status" value="1"/>
</dbReference>
<organism evidence="17">
    <name type="scientific">Fopius arisanus</name>
    <dbReference type="NCBI Taxonomy" id="64838"/>
    <lineage>
        <taxon>Eukaryota</taxon>
        <taxon>Metazoa</taxon>
        <taxon>Ecdysozoa</taxon>
        <taxon>Arthropoda</taxon>
        <taxon>Hexapoda</taxon>
        <taxon>Insecta</taxon>
        <taxon>Pterygota</taxon>
        <taxon>Neoptera</taxon>
        <taxon>Endopterygota</taxon>
        <taxon>Hymenoptera</taxon>
        <taxon>Apocrita</taxon>
        <taxon>Ichneumonoidea</taxon>
        <taxon>Braconidae</taxon>
        <taxon>Opiinae</taxon>
        <taxon>Fopius</taxon>
    </lineage>
</organism>
<evidence type="ECO:0000256" key="6">
    <source>
        <dbReference type="ARBA" id="ARBA00022602"/>
    </source>
</evidence>
<evidence type="ECO:0000256" key="8">
    <source>
        <dbReference type="ARBA" id="ARBA00022723"/>
    </source>
</evidence>
<dbReference type="OrthoDB" id="24893at2759"/>
<keyword evidence="9" id="KW-0677">Repeat</keyword>
<evidence type="ECO:0000256" key="10">
    <source>
        <dbReference type="ARBA" id="ARBA00022833"/>
    </source>
</evidence>
<dbReference type="Proteomes" id="UP000694866">
    <property type="component" value="Unplaced"/>
</dbReference>
<dbReference type="RefSeq" id="XP_011298669.1">
    <property type="nucleotide sequence ID" value="XM_011300367.1"/>
</dbReference>
<protein>
    <recommendedName>
        <fullName evidence="5">Geranylgeranyl transferase type-1 subunit beta</fullName>
        <ecNumber evidence="4">2.5.1.59</ecNumber>
    </recommendedName>
    <alternativeName>
        <fullName evidence="12">Geranylgeranyl transferase type I subunit beta</fullName>
    </alternativeName>
    <alternativeName>
        <fullName evidence="15">Type I protein geranyl-geranyltransferase subunit beta</fullName>
    </alternativeName>
</protein>
<dbReference type="CDD" id="cd02895">
    <property type="entry name" value="GGTase-I"/>
    <property type="match status" value="1"/>
</dbReference>
<dbReference type="InterPro" id="IPR041960">
    <property type="entry name" value="GGTase_I_beta"/>
</dbReference>
<proteinExistence type="inferred from homology"/>
<comment type="cofactor">
    <cofactor evidence="1">
        <name>Mg(2+)</name>
        <dbReference type="ChEBI" id="CHEBI:18420"/>
    </cofactor>
</comment>
<dbReference type="SUPFAM" id="SSF48239">
    <property type="entry name" value="Terpenoid cyclases/Protein prenyltransferases"/>
    <property type="match status" value="1"/>
</dbReference>
<evidence type="ECO:0000256" key="12">
    <source>
        <dbReference type="ARBA" id="ARBA00031713"/>
    </source>
</evidence>
<accession>A0A0C9RLS6</accession>
<keyword evidence="11" id="KW-0460">Magnesium</keyword>
<comment type="cofactor">
    <cofactor evidence="2">
        <name>Zn(2+)</name>
        <dbReference type="ChEBI" id="CHEBI:29105"/>
    </cofactor>
</comment>
<dbReference type="InterPro" id="IPR001330">
    <property type="entry name" value="Prenyltrans"/>
</dbReference>
<dbReference type="KEGG" id="fas:105263878"/>
<dbReference type="GO" id="GO:0005953">
    <property type="term" value="C:CAAX-protein geranylgeranyltransferase complex"/>
    <property type="evidence" value="ECO:0007669"/>
    <property type="project" value="InterPro"/>
</dbReference>
<evidence type="ECO:0000313" key="18">
    <source>
        <dbReference type="Proteomes" id="UP000694866"/>
    </source>
</evidence>
<name>A0A0C9RLS6_9HYME</name>
<dbReference type="GeneID" id="105263878"/>
<dbReference type="InterPro" id="IPR045089">
    <property type="entry name" value="PGGT1B-like"/>
</dbReference>
<evidence type="ECO:0000256" key="9">
    <source>
        <dbReference type="ARBA" id="ARBA00022737"/>
    </source>
</evidence>
<dbReference type="CTD" id="33704"/>
<evidence type="ECO:0000259" key="16">
    <source>
        <dbReference type="Pfam" id="PF00432"/>
    </source>
</evidence>
<comment type="subunit">
    <text evidence="14">Heterodimer of FNTA and PGGT1B. PGGT1B mediates interaction with substrate peptides.</text>
</comment>
<dbReference type="Pfam" id="PF00432">
    <property type="entry name" value="Prenyltrans"/>
    <property type="match status" value="1"/>
</dbReference>
<evidence type="ECO:0000313" key="19">
    <source>
        <dbReference type="RefSeq" id="XP_011298669.1"/>
    </source>
</evidence>
<comment type="similarity">
    <text evidence="3">Belongs to the protein prenyltransferase subunit beta family.</text>
</comment>
<dbReference type="EMBL" id="GBYB01007931">
    <property type="protein sequence ID" value="JAG77698.1"/>
    <property type="molecule type" value="Transcribed_RNA"/>
</dbReference>
<dbReference type="AlphaFoldDB" id="A0A0C9RLS6"/>
<evidence type="ECO:0000256" key="13">
    <source>
        <dbReference type="ARBA" id="ARBA00050428"/>
    </source>
</evidence>
<keyword evidence="10" id="KW-0862">Zinc</keyword>
<evidence type="ECO:0000256" key="5">
    <source>
        <dbReference type="ARBA" id="ARBA00020603"/>
    </source>
</evidence>
<comment type="catalytic activity">
    <reaction evidence="13">
        <text>geranylgeranyl diphosphate + L-cysteinyl-[protein] = S-geranylgeranyl-L-cysteinyl-[protein] + diphosphate</text>
        <dbReference type="Rhea" id="RHEA:21240"/>
        <dbReference type="Rhea" id="RHEA-COMP:10131"/>
        <dbReference type="Rhea" id="RHEA-COMP:11537"/>
        <dbReference type="ChEBI" id="CHEBI:29950"/>
        <dbReference type="ChEBI" id="CHEBI:33019"/>
        <dbReference type="ChEBI" id="CHEBI:57533"/>
        <dbReference type="ChEBI" id="CHEBI:86021"/>
        <dbReference type="EC" id="2.5.1.59"/>
    </reaction>
</comment>
<keyword evidence="8" id="KW-0479">Metal-binding</keyword>
<dbReference type="PANTHER" id="PTHR11774:SF4">
    <property type="entry name" value="GERANYLGERANYL TRANSFERASE TYPE-1 SUBUNIT BETA"/>
    <property type="match status" value="1"/>
</dbReference>
<dbReference type="GO" id="GO:0046872">
    <property type="term" value="F:metal ion binding"/>
    <property type="evidence" value="ECO:0007669"/>
    <property type="project" value="UniProtKB-KW"/>
</dbReference>
<evidence type="ECO:0000256" key="1">
    <source>
        <dbReference type="ARBA" id="ARBA00001946"/>
    </source>
</evidence>
<keyword evidence="18" id="KW-1185">Reference proteome</keyword>
<evidence type="ECO:0000256" key="3">
    <source>
        <dbReference type="ARBA" id="ARBA00010497"/>
    </source>
</evidence>
<feature type="domain" description="Prenyltransferase alpha-alpha toroid" evidence="16">
    <location>
        <begin position="11"/>
        <end position="326"/>
    </location>
</feature>
<dbReference type="InterPro" id="IPR008930">
    <property type="entry name" value="Terpenoid_cyclase/PrenylTrfase"/>
</dbReference>
<reference evidence="19" key="2">
    <citation type="submission" date="2025-04" db="UniProtKB">
        <authorList>
            <consortium name="RefSeq"/>
        </authorList>
    </citation>
    <scope>IDENTIFICATION</scope>
    <source>
        <strain evidence="19">USDA-PBARC FA_bdor</strain>
        <tissue evidence="19">Whole organism</tissue>
    </source>
</reference>
<gene>
    <name evidence="17" type="primary">Pggt1b</name>
    <name evidence="19" type="synonym">betaggt-I</name>
    <name evidence="17" type="ORF">g.7487</name>
</gene>
<keyword evidence="6" id="KW-0637">Prenyltransferase</keyword>
<evidence type="ECO:0000313" key="17">
    <source>
        <dbReference type="EMBL" id="JAG77698.1"/>
    </source>
</evidence>
<dbReference type="GO" id="GO:0004662">
    <property type="term" value="F:CAAX-protein geranylgeranyltransferase activity"/>
    <property type="evidence" value="ECO:0007669"/>
    <property type="project" value="UniProtKB-EC"/>
</dbReference>
<dbReference type="EC" id="2.5.1.59" evidence="4"/>
<dbReference type="FunFam" id="1.50.10.20:FF:000005">
    <property type="entry name" value="Geranylgeranyl transferase type-1 subunit beta"/>
    <property type="match status" value="1"/>
</dbReference>
<evidence type="ECO:0000256" key="4">
    <source>
        <dbReference type="ARBA" id="ARBA00012700"/>
    </source>
</evidence>